<evidence type="ECO:0000259" key="12">
    <source>
        <dbReference type="Pfam" id="PF23559"/>
    </source>
</evidence>
<feature type="domain" description="Disease resistance protein winged helix" evidence="12">
    <location>
        <begin position="800"/>
        <end position="870"/>
    </location>
</feature>
<keyword evidence="8" id="KW-0547">Nucleotide-binding</keyword>
<sequence length="1436" mass="164822">MECAIHFECRLKNYRICVDPAIDILKLVAFDNLSQYAPHLRGSIQQMFLDLQFYKMFFWGFGFPEELLAPDQMLCLSFMIQKFRRASEELKMQYEAATEEEKIVNWEPMSSRLKVLIRDHMPEAGEICRFLLQNGFKCKFSFQLPRSSYEYGVGTMDFIALIERNLGAVESIVDYLDPLLGLKIAFMEFRRQKFWKLLYVLHFRNHRSVRTVELIYHVQSWASHVSHFVFLYRSDLLTSEYLATTPENDLSNLMWNSMYPRLIELSLDVFKAKKYHVCRATMYPQILPDYVDFLLKHVAISDLHEGKIVRDDLEPVREALMFLLSFSMDSSNEELNVSELILAEINTIICEVPSIMCIPQTDKLGRLLDMIDGVKAKIRELYVVTPISSQFNSPRTNAIGFLDSLLETLQKMLQGGVDLIPLVKNRVMEVHEELAALRPFLLEYDDFELQNEEDKRRKDIHTRIVNVIHFATYVTKLCASTSLSIWYGIMFLPDIIHHIKLVNNEVKKIQDDGKYFNKSLGTEMESRETLPPQATTLMQGEAFIGFREDAESILDHLQLGPKDLTIISISGMSGQGKTTLARKIYDDPSIRHHFHKSAWCSVSKQCKMKRLLSNLLRDGKEGNDFGNLEIHDLSDRVRKNLKGKRYLIVLDDIWDVEVWWQLQYSFPDDKEGSRILFTTRNDNLASQCNPKSISHPLQLFSDEESWELLKDKLAGYVGFSQELMEVGKQIADYCKGLPLAVVVIASYLKRTRYELDLWKEVAENLKSHLASEGCMHILELSYKYLPQHLKPCFLYFGAAFQRGENIHAGKLIRLWIAEGFIKRNETRSSEDLAREYLDYLVSQNLVHVVRRNSMRNINLCTVHDLLYDLCIQKSLEDNFLHLADYRTLQSESHHSQRPWLCIRGMDSAFSHTHLTSHSLQRKFLPSSQVQSLFWSHPDDLPIQSKSLSSFFSNFRGLTVLDMLDVNLEASAFSKLMLLASNIHLRYLGLRGSLACVFWSIENLSNLETLILISDRSVLRIPRSLWEIKSLSYVDMERSCLDFDGYGQNVSTANASNIETLKGILLRCDFKTLEVLRSLPKLRDLKCYSEKCSPEFFCMFQSLEKLERLRILSLKEADLKAFLFPYISFHLPENLKKLSLLGTGLPWKAMSMIGRLPHLEVLKLVGYAFKGATWELEDEEFPKLKHLRLCGLNVRRIDDSDCCDSPFPCLEKLDILGCEKLEEIPASFGEICTLSEINLASSLNRKATAKVQRWVAKPDAEAQSSSWSATEGTSRVTEEAVADRLNTLSIAETSGGPSASARVPQVGIVAHHNPVPRQTVSWKPRVIWNGKLQRCYSIARMANDEVASRQSKDVDLKWEGLNVSSVRAYYGDCGGYITAKASNSQISSWLPPVSWKVKLKGDLDEKLNMQSNFSLGSSCILLSSNAFKCDFHSCYVE</sequence>
<evidence type="ECO:0000256" key="6">
    <source>
        <dbReference type="ARBA" id="ARBA00022667"/>
    </source>
</evidence>
<accession>A0AAV1D402</accession>
<dbReference type="Gene3D" id="3.40.50.300">
    <property type="entry name" value="P-loop containing nucleotide triphosphate hydrolases"/>
    <property type="match status" value="1"/>
</dbReference>
<proteinExistence type="inferred from homology"/>
<evidence type="ECO:0000256" key="10">
    <source>
        <dbReference type="ARBA" id="ARBA00022840"/>
    </source>
</evidence>
<dbReference type="GO" id="GO:0005737">
    <property type="term" value="C:cytoplasm"/>
    <property type="evidence" value="ECO:0007669"/>
    <property type="project" value="UniProtKB-SubCell"/>
</dbReference>
<dbReference type="Gene3D" id="1.10.10.10">
    <property type="entry name" value="Winged helix-like DNA-binding domain superfamily/Winged helix DNA-binding domain"/>
    <property type="match status" value="1"/>
</dbReference>
<evidence type="ECO:0000256" key="8">
    <source>
        <dbReference type="ARBA" id="ARBA00022741"/>
    </source>
</evidence>
<dbReference type="InterPro" id="IPR058922">
    <property type="entry name" value="WHD_DRP"/>
</dbReference>
<dbReference type="Gene3D" id="1.10.8.430">
    <property type="entry name" value="Helical domain of apoptotic protease-activating factors"/>
    <property type="match status" value="1"/>
</dbReference>
<evidence type="ECO:0000256" key="3">
    <source>
        <dbReference type="ARBA" id="ARBA00008894"/>
    </source>
</evidence>
<dbReference type="InterPro" id="IPR027417">
    <property type="entry name" value="P-loop_NTPase"/>
</dbReference>
<evidence type="ECO:0000313" key="14">
    <source>
        <dbReference type="EMBL" id="CAI9102574.1"/>
    </source>
</evidence>
<comment type="subcellular location">
    <subcellularLocation>
        <location evidence="2">Cytoplasm</location>
    </subcellularLocation>
</comment>
<dbReference type="Pfam" id="PF23598">
    <property type="entry name" value="LRR_14"/>
    <property type="match status" value="1"/>
</dbReference>
<evidence type="ECO:0000256" key="1">
    <source>
        <dbReference type="ARBA" id="ARBA00002074"/>
    </source>
</evidence>
<feature type="domain" description="NB-ARC" evidence="11">
    <location>
        <begin position="550"/>
        <end position="712"/>
    </location>
</feature>
<dbReference type="SUPFAM" id="SSF52540">
    <property type="entry name" value="P-loop containing nucleoside triphosphate hydrolases"/>
    <property type="match status" value="1"/>
</dbReference>
<keyword evidence="6" id="KW-0381">Hypersensitive response</keyword>
<keyword evidence="9" id="KW-0611">Plant defense</keyword>
<dbReference type="PANTHER" id="PTHR23155:SF1152">
    <property type="entry name" value="AAA+ ATPASE DOMAIN-CONTAINING PROTEIN"/>
    <property type="match status" value="1"/>
</dbReference>
<dbReference type="SUPFAM" id="SSF52058">
    <property type="entry name" value="L domain-like"/>
    <property type="match status" value="1"/>
</dbReference>
<feature type="domain" description="Disease resistance R13L4/SHOC-2-like LRR" evidence="13">
    <location>
        <begin position="949"/>
        <end position="1215"/>
    </location>
</feature>
<dbReference type="GO" id="GO:0005524">
    <property type="term" value="F:ATP binding"/>
    <property type="evidence" value="ECO:0007669"/>
    <property type="project" value="UniProtKB-KW"/>
</dbReference>
<gene>
    <name evidence="14" type="ORF">OLC1_LOCUS11905</name>
</gene>
<dbReference type="FunFam" id="1.10.10.10:FF:000322">
    <property type="entry name" value="Probable disease resistance protein At1g63360"/>
    <property type="match status" value="1"/>
</dbReference>
<dbReference type="FunFam" id="3.40.50.300:FF:001091">
    <property type="entry name" value="Probable disease resistance protein At1g61300"/>
    <property type="match status" value="1"/>
</dbReference>
<dbReference type="GO" id="GO:0009626">
    <property type="term" value="P:plant-type hypersensitive response"/>
    <property type="evidence" value="ECO:0007669"/>
    <property type="project" value="UniProtKB-KW"/>
</dbReference>
<comment type="function">
    <text evidence="1">Confers resistance to late blight (Phytophthora infestans) races carrying the avirulence gene Avr1. Resistance proteins guard the plant against pathogens that contain an appropriate avirulence protein via an indirect interaction with this avirulence protein. That triggers a defense system including the hypersensitive response, which restricts the pathogen growth.</text>
</comment>
<dbReference type="Gene3D" id="3.80.10.10">
    <property type="entry name" value="Ribonuclease Inhibitor"/>
    <property type="match status" value="1"/>
</dbReference>
<dbReference type="CDD" id="cd14798">
    <property type="entry name" value="RX-CC_like"/>
    <property type="match status" value="1"/>
</dbReference>
<dbReference type="GO" id="GO:0043531">
    <property type="term" value="F:ADP binding"/>
    <property type="evidence" value="ECO:0007669"/>
    <property type="project" value="InterPro"/>
</dbReference>
<keyword evidence="4" id="KW-0963">Cytoplasm</keyword>
<keyword evidence="5" id="KW-0433">Leucine-rich repeat</keyword>
<reference evidence="14" key="1">
    <citation type="submission" date="2023-03" db="EMBL/GenBank/DDBJ databases">
        <authorList>
            <person name="Julca I."/>
        </authorList>
    </citation>
    <scope>NUCLEOTIDE SEQUENCE</scope>
</reference>
<dbReference type="InterPro" id="IPR032675">
    <property type="entry name" value="LRR_dom_sf"/>
</dbReference>
<evidence type="ECO:0000259" key="13">
    <source>
        <dbReference type="Pfam" id="PF23598"/>
    </source>
</evidence>
<evidence type="ECO:0000256" key="7">
    <source>
        <dbReference type="ARBA" id="ARBA00022737"/>
    </source>
</evidence>
<evidence type="ECO:0000313" key="15">
    <source>
        <dbReference type="Proteomes" id="UP001161247"/>
    </source>
</evidence>
<dbReference type="InterPro" id="IPR002182">
    <property type="entry name" value="NB-ARC"/>
</dbReference>
<evidence type="ECO:0000256" key="5">
    <source>
        <dbReference type="ARBA" id="ARBA00022614"/>
    </source>
</evidence>
<dbReference type="PANTHER" id="PTHR23155">
    <property type="entry name" value="DISEASE RESISTANCE PROTEIN RP"/>
    <property type="match status" value="1"/>
</dbReference>
<dbReference type="Proteomes" id="UP001161247">
    <property type="component" value="Chromosome 4"/>
</dbReference>
<name>A0AAV1D402_OLDCO</name>
<keyword evidence="7" id="KW-0677">Repeat</keyword>
<dbReference type="GO" id="GO:0051607">
    <property type="term" value="P:defense response to virus"/>
    <property type="evidence" value="ECO:0007669"/>
    <property type="project" value="UniProtKB-ARBA"/>
</dbReference>
<dbReference type="InterPro" id="IPR038005">
    <property type="entry name" value="RX-like_CC"/>
</dbReference>
<keyword evidence="15" id="KW-1185">Reference proteome</keyword>
<dbReference type="InterPro" id="IPR036388">
    <property type="entry name" value="WH-like_DNA-bd_sf"/>
</dbReference>
<evidence type="ECO:0000256" key="4">
    <source>
        <dbReference type="ARBA" id="ARBA00022490"/>
    </source>
</evidence>
<evidence type="ECO:0000256" key="9">
    <source>
        <dbReference type="ARBA" id="ARBA00022821"/>
    </source>
</evidence>
<dbReference type="Pfam" id="PF23559">
    <property type="entry name" value="WHD_DRP"/>
    <property type="match status" value="1"/>
</dbReference>
<comment type="similarity">
    <text evidence="3">Belongs to the disease resistance NB-LRR family.</text>
</comment>
<dbReference type="Pfam" id="PF00931">
    <property type="entry name" value="NB-ARC"/>
    <property type="match status" value="1"/>
</dbReference>
<evidence type="ECO:0000259" key="11">
    <source>
        <dbReference type="Pfam" id="PF00931"/>
    </source>
</evidence>
<dbReference type="InterPro" id="IPR044974">
    <property type="entry name" value="Disease_R_plants"/>
</dbReference>
<dbReference type="PRINTS" id="PR00364">
    <property type="entry name" value="DISEASERSIST"/>
</dbReference>
<organism evidence="14 15">
    <name type="scientific">Oldenlandia corymbosa var. corymbosa</name>
    <dbReference type="NCBI Taxonomy" id="529605"/>
    <lineage>
        <taxon>Eukaryota</taxon>
        <taxon>Viridiplantae</taxon>
        <taxon>Streptophyta</taxon>
        <taxon>Embryophyta</taxon>
        <taxon>Tracheophyta</taxon>
        <taxon>Spermatophyta</taxon>
        <taxon>Magnoliopsida</taxon>
        <taxon>eudicotyledons</taxon>
        <taxon>Gunneridae</taxon>
        <taxon>Pentapetalae</taxon>
        <taxon>asterids</taxon>
        <taxon>lamiids</taxon>
        <taxon>Gentianales</taxon>
        <taxon>Rubiaceae</taxon>
        <taxon>Rubioideae</taxon>
        <taxon>Spermacoceae</taxon>
        <taxon>Hedyotis-Oldenlandia complex</taxon>
        <taxon>Oldenlandia</taxon>
    </lineage>
</organism>
<dbReference type="InterPro" id="IPR042197">
    <property type="entry name" value="Apaf_helical"/>
</dbReference>
<protein>
    <submittedName>
        <fullName evidence="14">OLC1v1000864C1</fullName>
    </submittedName>
</protein>
<dbReference type="EMBL" id="OX459121">
    <property type="protein sequence ID" value="CAI9102574.1"/>
    <property type="molecule type" value="Genomic_DNA"/>
</dbReference>
<evidence type="ECO:0000256" key="2">
    <source>
        <dbReference type="ARBA" id="ARBA00004496"/>
    </source>
</evidence>
<dbReference type="InterPro" id="IPR055414">
    <property type="entry name" value="LRR_R13L4/SHOC2-like"/>
</dbReference>
<keyword evidence="10" id="KW-0067">ATP-binding</keyword>